<evidence type="ECO:0000256" key="1">
    <source>
        <dbReference type="SAM" id="MobiDB-lite"/>
    </source>
</evidence>
<dbReference type="AlphaFoldDB" id="A0A8J4YF22"/>
<comment type="caution">
    <text evidence="2">The sequence shown here is derived from an EMBL/GenBank/DDBJ whole genome shotgun (WGS) entry which is preliminary data.</text>
</comment>
<gene>
    <name evidence="2" type="ORF">GWK47_038699</name>
</gene>
<protein>
    <submittedName>
        <fullName evidence="2">Uncharacterized protein</fullName>
    </submittedName>
</protein>
<sequence>MSLESQTQALLDERRALQDMSYTLTNSPRKTVKPKDVSVNAAASEKSPTLPQKDEGKDISPATKKPMKQTDGKNISLNITQSPTDASLSPSSITSDKMQPHEQVITDDEEYTGSPISMKRMFGTLNQSPSIFLPSPSPLAMGLSPSPGLSSLNLDDSPTTFDNEGLDWNKNKPLVVGSANHSVIILYKADLSLNDTTALLI</sequence>
<accession>A0A8J4YF22</accession>
<reference evidence="2" key="1">
    <citation type="submission" date="2020-07" db="EMBL/GenBank/DDBJ databases">
        <title>The High-quality genome of the commercially important snow crab, Chionoecetes opilio.</title>
        <authorList>
            <person name="Jeong J.-H."/>
            <person name="Ryu S."/>
        </authorList>
    </citation>
    <scope>NUCLEOTIDE SEQUENCE</scope>
    <source>
        <strain evidence="2">MADBK_172401_WGS</strain>
        <tissue evidence="2">Digestive gland</tissue>
    </source>
</reference>
<evidence type="ECO:0000313" key="2">
    <source>
        <dbReference type="EMBL" id="KAG0725383.1"/>
    </source>
</evidence>
<evidence type="ECO:0000313" key="3">
    <source>
        <dbReference type="Proteomes" id="UP000770661"/>
    </source>
</evidence>
<feature type="region of interest" description="Disordered" evidence="1">
    <location>
        <begin position="20"/>
        <end position="101"/>
    </location>
</feature>
<dbReference type="EMBL" id="JACEEZ010005649">
    <property type="protein sequence ID" value="KAG0725383.1"/>
    <property type="molecule type" value="Genomic_DNA"/>
</dbReference>
<organism evidence="2 3">
    <name type="scientific">Chionoecetes opilio</name>
    <name type="common">Atlantic snow crab</name>
    <name type="synonym">Cancer opilio</name>
    <dbReference type="NCBI Taxonomy" id="41210"/>
    <lineage>
        <taxon>Eukaryota</taxon>
        <taxon>Metazoa</taxon>
        <taxon>Ecdysozoa</taxon>
        <taxon>Arthropoda</taxon>
        <taxon>Crustacea</taxon>
        <taxon>Multicrustacea</taxon>
        <taxon>Malacostraca</taxon>
        <taxon>Eumalacostraca</taxon>
        <taxon>Eucarida</taxon>
        <taxon>Decapoda</taxon>
        <taxon>Pleocyemata</taxon>
        <taxon>Brachyura</taxon>
        <taxon>Eubrachyura</taxon>
        <taxon>Majoidea</taxon>
        <taxon>Majidae</taxon>
        <taxon>Chionoecetes</taxon>
    </lineage>
</organism>
<keyword evidence="3" id="KW-1185">Reference proteome</keyword>
<name>A0A8J4YF22_CHIOP</name>
<dbReference type="Proteomes" id="UP000770661">
    <property type="component" value="Unassembled WGS sequence"/>
</dbReference>
<feature type="compositionally biased region" description="Polar residues" evidence="1">
    <location>
        <begin position="20"/>
        <end position="29"/>
    </location>
</feature>
<feature type="compositionally biased region" description="Polar residues" evidence="1">
    <location>
        <begin position="72"/>
        <end position="97"/>
    </location>
</feature>
<proteinExistence type="predicted"/>